<feature type="repeat" description="TPR" evidence="6">
    <location>
        <begin position="101"/>
        <end position="134"/>
    </location>
</feature>
<dbReference type="SUPFAM" id="SSF48452">
    <property type="entry name" value="TPR-like"/>
    <property type="match status" value="3"/>
</dbReference>
<dbReference type="InterPro" id="IPR011990">
    <property type="entry name" value="TPR-like_helical_dom_sf"/>
</dbReference>
<evidence type="ECO:0000256" key="6">
    <source>
        <dbReference type="PROSITE-ProRule" id="PRU00339"/>
    </source>
</evidence>
<sequence>MQAESLDRNMPATMSMPKKNEIDQLLANSRKLVKSQSAEALALAEKARNLAAAQQAHDLEAAALCVNAQALLMLNRYDETLAALEMASELANNHPVGPQEGEMLYLQGRAYFARSQYQAAGECWRRCLMLAPEAISNTTRARAHLKLGLVHLTQERYDMALEHHRMAEELALEGDDPLLHCDAQLHIAADLIKQGALDEAMGVLKSALPQIRAERNLEMEAEAYGLIGEIHLKRGEFDKADASLTVALKINRLVVNLCGEAANLIAFSFCELARGENESALDFLLQARMLAEEAGSKRLLARATATLAEAFYHAGNEEAGAHYEAEYSRLREALLNQNEEPETNPKDSKVE</sequence>
<keyword evidence="2" id="KW-0963">Cytoplasm</keyword>
<organism evidence="7 8">
    <name type="scientific">Formivibrio citricus</name>
    <dbReference type="NCBI Taxonomy" id="83765"/>
    <lineage>
        <taxon>Bacteria</taxon>
        <taxon>Pseudomonadati</taxon>
        <taxon>Pseudomonadota</taxon>
        <taxon>Betaproteobacteria</taxon>
        <taxon>Neisseriales</taxon>
        <taxon>Chitinibacteraceae</taxon>
        <taxon>Formivibrio</taxon>
    </lineage>
</organism>
<keyword evidence="8" id="KW-1185">Reference proteome</keyword>
<evidence type="ECO:0000256" key="2">
    <source>
        <dbReference type="ARBA" id="ARBA00022490"/>
    </source>
</evidence>
<dbReference type="PANTHER" id="PTHR46630">
    <property type="entry name" value="TETRATRICOPEPTIDE REPEAT PROTEIN 29"/>
    <property type="match status" value="1"/>
</dbReference>
<dbReference type="AlphaFoldDB" id="A0A1I4XVE9"/>
<accession>A0A1I4XVE9</accession>
<name>A0A1I4XVE9_9NEIS</name>
<evidence type="ECO:0000256" key="1">
    <source>
        <dbReference type="ARBA" id="ARBA00004496"/>
    </source>
</evidence>
<dbReference type="OrthoDB" id="8581271at2"/>
<dbReference type="InterPro" id="IPR019734">
    <property type="entry name" value="TPR_rpt"/>
</dbReference>
<dbReference type="PANTHER" id="PTHR46630:SF1">
    <property type="entry name" value="TETRATRICOPEPTIDE REPEAT PROTEIN 29"/>
    <property type="match status" value="1"/>
</dbReference>
<dbReference type="SMART" id="SM00028">
    <property type="entry name" value="TPR"/>
    <property type="match status" value="4"/>
</dbReference>
<evidence type="ECO:0000313" key="8">
    <source>
        <dbReference type="Proteomes" id="UP000242869"/>
    </source>
</evidence>
<reference evidence="8" key="1">
    <citation type="submission" date="2016-10" db="EMBL/GenBank/DDBJ databases">
        <authorList>
            <person name="Varghese N."/>
            <person name="Submissions S."/>
        </authorList>
    </citation>
    <scope>NUCLEOTIDE SEQUENCE [LARGE SCALE GENOMIC DNA]</scope>
    <source>
        <strain evidence="8">DSM 6150</strain>
    </source>
</reference>
<gene>
    <name evidence="7" type="ORF">SAMN05660284_01108</name>
</gene>
<dbReference type="Gene3D" id="1.25.40.10">
    <property type="entry name" value="Tetratricopeptide repeat domain"/>
    <property type="match status" value="2"/>
</dbReference>
<dbReference type="Pfam" id="PF13181">
    <property type="entry name" value="TPR_8"/>
    <property type="match status" value="1"/>
</dbReference>
<evidence type="ECO:0000313" key="7">
    <source>
        <dbReference type="EMBL" id="SFN29220.1"/>
    </source>
</evidence>
<dbReference type="PROSITE" id="PS50005">
    <property type="entry name" value="TPR"/>
    <property type="match status" value="1"/>
</dbReference>
<protein>
    <submittedName>
        <fullName evidence="7">Tetratricopeptide repeat-containing protein</fullName>
    </submittedName>
</protein>
<evidence type="ECO:0000256" key="3">
    <source>
        <dbReference type="ARBA" id="ARBA00022737"/>
    </source>
</evidence>
<dbReference type="STRING" id="83765.SAMN05660284_01108"/>
<proteinExistence type="inferred from homology"/>
<dbReference type="RefSeq" id="WP_091192492.1">
    <property type="nucleotide sequence ID" value="NZ_FOVE01000006.1"/>
</dbReference>
<comment type="similarity">
    <text evidence="5">Belongs to the Rap family.</text>
</comment>
<dbReference type="EMBL" id="FOVE01000006">
    <property type="protein sequence ID" value="SFN29220.1"/>
    <property type="molecule type" value="Genomic_DNA"/>
</dbReference>
<evidence type="ECO:0000256" key="5">
    <source>
        <dbReference type="ARBA" id="ARBA00038253"/>
    </source>
</evidence>
<evidence type="ECO:0000256" key="4">
    <source>
        <dbReference type="ARBA" id="ARBA00022803"/>
    </source>
</evidence>
<dbReference type="InterPro" id="IPR051476">
    <property type="entry name" value="Bac_ResReg_Asp_Phosphatase"/>
</dbReference>
<dbReference type="Proteomes" id="UP000242869">
    <property type="component" value="Unassembled WGS sequence"/>
</dbReference>
<dbReference type="GO" id="GO:0005737">
    <property type="term" value="C:cytoplasm"/>
    <property type="evidence" value="ECO:0007669"/>
    <property type="project" value="UniProtKB-SubCell"/>
</dbReference>
<keyword evidence="3" id="KW-0677">Repeat</keyword>
<keyword evidence="4 6" id="KW-0802">TPR repeat</keyword>
<comment type="subcellular location">
    <subcellularLocation>
        <location evidence="1">Cytoplasm</location>
    </subcellularLocation>
</comment>